<feature type="region of interest" description="Disordered" evidence="11">
    <location>
        <begin position="306"/>
        <end position="326"/>
    </location>
</feature>
<dbReference type="InterPro" id="IPR013783">
    <property type="entry name" value="Ig-like_fold"/>
</dbReference>
<dbReference type="InterPro" id="IPR000209">
    <property type="entry name" value="Peptidase_S8/S53_dom"/>
</dbReference>
<feature type="domain" description="PA" evidence="13">
    <location>
        <begin position="487"/>
        <end position="559"/>
    </location>
</feature>
<dbReference type="Pfam" id="PF16640">
    <property type="entry name" value="Big_3_5"/>
    <property type="match status" value="1"/>
</dbReference>
<evidence type="ECO:0000256" key="11">
    <source>
        <dbReference type="SAM" id="MobiDB-lite"/>
    </source>
</evidence>
<dbReference type="Pfam" id="PF17766">
    <property type="entry name" value="fn3_6"/>
    <property type="match status" value="1"/>
</dbReference>
<evidence type="ECO:0000259" key="13">
    <source>
        <dbReference type="Pfam" id="PF02225"/>
    </source>
</evidence>
<dbReference type="Gene3D" id="3.50.30.30">
    <property type="match status" value="1"/>
</dbReference>
<evidence type="ECO:0000259" key="16">
    <source>
        <dbReference type="Pfam" id="PF17766"/>
    </source>
</evidence>
<dbReference type="InterPro" id="IPR015500">
    <property type="entry name" value="Peptidase_S8_subtilisin-rel"/>
</dbReference>
<comment type="subcellular location">
    <subcellularLocation>
        <location evidence="1">Secreted</location>
    </subcellularLocation>
</comment>
<evidence type="ECO:0000313" key="17">
    <source>
        <dbReference type="EMBL" id="QOD43420.1"/>
    </source>
</evidence>
<reference evidence="17 18" key="1">
    <citation type="submission" date="2020-08" db="EMBL/GenBank/DDBJ databases">
        <title>Description of Clavibacter zhangzhiyonge sp. nov., a phytopathogenic actinobacterium isolated from barley seeds, causing leaf brown spot and decline.</title>
        <authorList>
            <person name="Tian Q."/>
            <person name="Chuan J."/>
            <person name="Zhao W."/>
            <person name="Li X."/>
        </authorList>
    </citation>
    <scope>NUCLEOTIDE SEQUENCE [LARGE SCALE GENOMIC DNA]</scope>
    <source>
        <strain evidence="17 18">DM1</strain>
    </source>
</reference>
<dbReference type="SUPFAM" id="SSF52743">
    <property type="entry name" value="Subtilisin-like"/>
    <property type="match status" value="1"/>
</dbReference>
<evidence type="ECO:0000259" key="14">
    <source>
        <dbReference type="Pfam" id="PF05922"/>
    </source>
</evidence>
<dbReference type="PANTHER" id="PTHR10795">
    <property type="entry name" value="PROPROTEIN CONVERTASE SUBTILISIN/KEXIN"/>
    <property type="match status" value="1"/>
</dbReference>
<evidence type="ECO:0000256" key="7">
    <source>
        <dbReference type="ARBA" id="ARBA00023180"/>
    </source>
</evidence>
<dbReference type="InterPro" id="IPR003137">
    <property type="entry name" value="PA_domain"/>
</dbReference>
<keyword evidence="4" id="KW-0732">Signal</keyword>
<keyword evidence="5 9" id="KW-0378">Hydrolase</keyword>
<dbReference type="InterPro" id="IPR032109">
    <property type="entry name" value="Big_3_5"/>
</dbReference>
<feature type="active site" description="Charge relay system" evidence="8 9">
    <location>
        <position position="641"/>
    </location>
</feature>
<dbReference type="Gene3D" id="3.30.70.80">
    <property type="entry name" value="Peptidase S8 propeptide/proteinase inhibitor I9"/>
    <property type="match status" value="1"/>
</dbReference>
<evidence type="ECO:0000313" key="18">
    <source>
        <dbReference type="Proteomes" id="UP000516660"/>
    </source>
</evidence>
<dbReference type="Proteomes" id="UP000516660">
    <property type="component" value="Chromosome"/>
</dbReference>
<dbReference type="Pfam" id="PF05922">
    <property type="entry name" value="Inhibitor_I9"/>
    <property type="match status" value="1"/>
</dbReference>
<keyword evidence="3 9" id="KW-0645">Protease</keyword>
<feature type="active site" description="Charge relay system" evidence="8 9">
    <location>
        <position position="222"/>
    </location>
</feature>
<evidence type="ECO:0000256" key="9">
    <source>
        <dbReference type="PROSITE-ProRule" id="PRU01240"/>
    </source>
</evidence>
<dbReference type="PROSITE" id="PS00136">
    <property type="entry name" value="SUBTILASE_ASP"/>
    <property type="match status" value="1"/>
</dbReference>
<keyword evidence="6 9" id="KW-0720">Serine protease</keyword>
<dbReference type="CDD" id="cd02120">
    <property type="entry name" value="PA_subtilisin_like"/>
    <property type="match status" value="1"/>
</dbReference>
<dbReference type="InterPro" id="IPR037045">
    <property type="entry name" value="S8pro/Inhibitor_I9_sf"/>
</dbReference>
<protein>
    <submittedName>
        <fullName evidence="17">S8 family serine peptidase</fullName>
    </submittedName>
</protein>
<dbReference type="Gene3D" id="2.60.40.2310">
    <property type="match status" value="1"/>
</dbReference>
<dbReference type="Gene3D" id="2.60.120.380">
    <property type="match status" value="1"/>
</dbReference>
<evidence type="ECO:0000256" key="1">
    <source>
        <dbReference type="ARBA" id="ARBA00004613"/>
    </source>
</evidence>
<dbReference type="InterPro" id="IPR041469">
    <property type="entry name" value="Subtilisin-like_FN3"/>
</dbReference>
<evidence type="ECO:0000259" key="12">
    <source>
        <dbReference type="Pfam" id="PF00082"/>
    </source>
</evidence>
<feature type="active site" description="Charge relay system" evidence="8 9">
    <location>
        <position position="313"/>
    </location>
</feature>
<dbReference type="PRINTS" id="PR00723">
    <property type="entry name" value="SUBTILISIN"/>
</dbReference>
<dbReference type="InterPro" id="IPR034197">
    <property type="entry name" value="Peptidases_S8_3"/>
</dbReference>
<dbReference type="KEGG" id="czh:H9X71_12620"/>
<accession>A0A7L7Z100</accession>
<feature type="domain" description="Inhibitor I9" evidence="14">
    <location>
        <begin position="85"/>
        <end position="184"/>
    </location>
</feature>
<dbReference type="GO" id="GO:0005975">
    <property type="term" value="P:carbohydrate metabolic process"/>
    <property type="evidence" value="ECO:0007669"/>
    <property type="project" value="UniProtKB-ARBA"/>
</dbReference>
<dbReference type="Gene3D" id="2.60.40.10">
    <property type="entry name" value="Immunoglobulins"/>
    <property type="match status" value="1"/>
</dbReference>
<dbReference type="Pfam" id="PF02225">
    <property type="entry name" value="PA"/>
    <property type="match status" value="1"/>
</dbReference>
<dbReference type="EMBL" id="CP061274">
    <property type="protein sequence ID" value="QOD43420.1"/>
    <property type="molecule type" value="Genomic_DNA"/>
</dbReference>
<dbReference type="GO" id="GO:0004252">
    <property type="term" value="F:serine-type endopeptidase activity"/>
    <property type="evidence" value="ECO:0007669"/>
    <property type="project" value="UniProtKB-UniRule"/>
</dbReference>
<name>A0A7L7Z100_9MICO</name>
<dbReference type="Gene3D" id="2.60.40.2700">
    <property type="match status" value="1"/>
</dbReference>
<evidence type="ECO:0000259" key="15">
    <source>
        <dbReference type="Pfam" id="PF16640"/>
    </source>
</evidence>
<dbReference type="GO" id="GO:0005576">
    <property type="term" value="C:extracellular region"/>
    <property type="evidence" value="ECO:0007669"/>
    <property type="project" value="UniProtKB-SubCell"/>
</dbReference>
<evidence type="ECO:0000256" key="5">
    <source>
        <dbReference type="ARBA" id="ARBA00022801"/>
    </source>
</evidence>
<dbReference type="PROSITE" id="PS00138">
    <property type="entry name" value="SUBTILASE_SER"/>
    <property type="match status" value="1"/>
</dbReference>
<gene>
    <name evidence="17" type="ORF">H9X71_12620</name>
</gene>
<dbReference type="Pfam" id="PF00082">
    <property type="entry name" value="Peptidase_S8"/>
    <property type="match status" value="1"/>
</dbReference>
<dbReference type="PROSITE" id="PS51892">
    <property type="entry name" value="SUBTILASE"/>
    <property type="match status" value="1"/>
</dbReference>
<keyword evidence="7" id="KW-0325">Glycoprotein</keyword>
<dbReference type="Gene3D" id="3.40.50.200">
    <property type="entry name" value="Peptidase S8/S53 domain"/>
    <property type="match status" value="1"/>
</dbReference>
<evidence type="ECO:0000256" key="6">
    <source>
        <dbReference type="ARBA" id="ARBA00022825"/>
    </source>
</evidence>
<dbReference type="InterPro" id="IPR010259">
    <property type="entry name" value="S8pro/Inhibitor_I9"/>
</dbReference>
<comment type="similarity">
    <text evidence="2 9 10">Belongs to the peptidase S8 family.</text>
</comment>
<proteinExistence type="inferred from homology"/>
<evidence type="ECO:0000256" key="8">
    <source>
        <dbReference type="PIRSR" id="PIRSR615500-1"/>
    </source>
</evidence>
<evidence type="ECO:0000256" key="2">
    <source>
        <dbReference type="ARBA" id="ARBA00011073"/>
    </source>
</evidence>
<dbReference type="InterPro" id="IPR023827">
    <property type="entry name" value="Peptidase_S8_Asp-AS"/>
</dbReference>
<organism evidence="17 18">
    <name type="scientific">Clavibacter zhangzhiyongii</name>
    <dbReference type="NCBI Taxonomy" id="2768071"/>
    <lineage>
        <taxon>Bacteria</taxon>
        <taxon>Bacillati</taxon>
        <taxon>Actinomycetota</taxon>
        <taxon>Actinomycetes</taxon>
        <taxon>Micrococcales</taxon>
        <taxon>Microbacteriaceae</taxon>
        <taxon>Clavibacter</taxon>
    </lineage>
</organism>
<feature type="domain" description="Bacterial Ig-like" evidence="15">
    <location>
        <begin position="1142"/>
        <end position="1221"/>
    </location>
</feature>
<dbReference type="CDD" id="cd04852">
    <property type="entry name" value="Peptidases_S8_3"/>
    <property type="match status" value="1"/>
</dbReference>
<dbReference type="SUPFAM" id="SSF54897">
    <property type="entry name" value="Protease propeptides/inhibitors"/>
    <property type="match status" value="1"/>
</dbReference>
<keyword evidence="18" id="KW-1185">Reference proteome</keyword>
<dbReference type="InterPro" id="IPR023828">
    <property type="entry name" value="Peptidase_S8_Ser-AS"/>
</dbReference>
<dbReference type="AlphaFoldDB" id="A0A7L7Z100"/>
<evidence type="ECO:0000256" key="4">
    <source>
        <dbReference type="ARBA" id="ARBA00022729"/>
    </source>
</evidence>
<evidence type="ECO:0000256" key="10">
    <source>
        <dbReference type="RuleBase" id="RU003355"/>
    </source>
</evidence>
<dbReference type="InterPro" id="IPR045051">
    <property type="entry name" value="SBT"/>
</dbReference>
<dbReference type="GO" id="GO:0006508">
    <property type="term" value="P:proteolysis"/>
    <property type="evidence" value="ECO:0007669"/>
    <property type="project" value="UniProtKB-KW"/>
</dbReference>
<evidence type="ECO:0000256" key="3">
    <source>
        <dbReference type="ARBA" id="ARBA00022670"/>
    </source>
</evidence>
<feature type="domain" description="Subtilisin-like protease fibronectin type-III" evidence="16">
    <location>
        <begin position="735"/>
        <end position="828"/>
    </location>
</feature>
<dbReference type="InterPro" id="IPR036852">
    <property type="entry name" value="Peptidase_S8/S53_dom_sf"/>
</dbReference>
<sequence>MLRFRARRKGRVRTTDPHLKDVFVIPRFPRLHPESDRASSLRRATASVAATALVAAGLVSFGAGGALAAPAPSIATPSSELEDGRYIVTLADEAAATYQGGVSGLAATEARSGTQLDAGSAPVAEYTDYLEEQQRDVAASVGADIDYSYSLTVNGFSADLTAEQAAELSSDRKVLSVEPDRIYHPTSTPAADFLGLTGADGVWARTGGQENAGEGAVIGVIDTGIAPENPSFAGEPLGTAAGDAPYLDGSTIRFDKGDGTQFAGVCQTGEQFTAADCSTKIVGARYFVDGFGKKNIGTAATGEYVSPRDGDGHGSHTGSTAAGNAGVEATVDGNPLGEISGVAPASKIAAYKVCWSGPDNSSQDDDGCAGADLVAAIEQATEDGVDVINYSIGGGSAQTTFSATDKAFLGAASAGIFVSASAGNSGPGASTLDNASPWITTVAASTVAGNFEATAQLGDGQQFAGSSITVTEPVSGAFVTAASVAAAGATTPALCGPGTLDPAKTAGKIVLCERGVVDRVAKSAEVERAGGIGMVLVNPTPNSIDADTHAVPTVHLDADVYAAVSAYAATPGATVTLVPDNTTGVSAPTPQVAGFSSRGPVLADGSDILKPDVTAPGVSIIAATNNAEGAEPTFALLSGTSMAAPHVAGLALLYLGERPNAPVSEIKSALMTTAYDTKDADGDPVTDPFAQGAGHVDARRYLDAGLLYLNGYDDWVAYLAATGYATGVDPVDPSELNLASIAIGALTGSETVTREVTSTRAGTYTASIQGLEGVTADVTPKTLEFTEAGQTKSFEVAFTRTTAPVDAYATGSLTWTSGATTVRSPIAVNPVSIAAPDEVQGKGITGSVDVTVTPGTTGPIALAAEGLAAGRVYANPADASSPISGTGPAKAEFEYETTVPAGQLATRIDLDSADDEADLDLSVFRLEGGKPVEEFSSATESADESVTIETPKAGDYVVVVSVFSIPAGQTTQDFTVTQFDLSESTDEGAFTVSPNPLDAVQSRPVTYTASWSGLAPETAYLGRVAYAGTDASTYVRIESGAIPAPVATAPPVITGTPVAGQTLTASTGTWDQEGLAFSYRWFADGKPIAGQTRATYRVSPSVSGKEITVVVTAKPATGPSGTATSEPVVIKLASTVTVSVKPPVLTSAQKAVVTVKVDSRAKAAPTGIVTVKVGSDSFEVALDASGTGRVELPAYTKGRYAVTAEYAGDDANAAKTSAPKYLYVSR</sequence>
<feature type="domain" description="Peptidase S8/S53" evidence="12">
    <location>
        <begin position="213"/>
        <end position="694"/>
    </location>
</feature>